<protein>
    <recommendedName>
        <fullName evidence="4">Peptidyl-prolyl cis-trans isomerase</fullName>
        <shortName evidence="4">PPIase</shortName>
        <ecNumber evidence="4">5.2.1.8</ecNumber>
    </recommendedName>
</protein>
<keyword evidence="7" id="KW-1185">Reference proteome</keyword>
<dbReference type="FunFam" id="2.40.100.10:FF:000023">
    <property type="entry name" value="Peptidyl-prolyl cis-trans isomerase"/>
    <property type="match status" value="1"/>
</dbReference>
<dbReference type="InterPro" id="IPR020892">
    <property type="entry name" value="Cyclophilin-type_PPIase_CS"/>
</dbReference>
<evidence type="ECO:0000256" key="2">
    <source>
        <dbReference type="ARBA" id="ARBA00023110"/>
    </source>
</evidence>
<keyword evidence="2 4" id="KW-0697">Rotamase</keyword>
<dbReference type="SUPFAM" id="SSF50891">
    <property type="entry name" value="Cyclophilin-like"/>
    <property type="match status" value="1"/>
</dbReference>
<evidence type="ECO:0000256" key="3">
    <source>
        <dbReference type="ARBA" id="ARBA00023235"/>
    </source>
</evidence>
<dbReference type="GO" id="GO:0003755">
    <property type="term" value="F:peptidyl-prolyl cis-trans isomerase activity"/>
    <property type="evidence" value="ECO:0007669"/>
    <property type="project" value="UniProtKB-UniRule"/>
</dbReference>
<dbReference type="Gene3D" id="2.40.100.10">
    <property type="entry name" value="Cyclophilin-like"/>
    <property type="match status" value="1"/>
</dbReference>
<feature type="domain" description="PPIase cyclophilin-type" evidence="5">
    <location>
        <begin position="77"/>
        <end position="242"/>
    </location>
</feature>
<dbReference type="Proteomes" id="UP000001876">
    <property type="component" value="Unassembled WGS sequence"/>
</dbReference>
<dbReference type="AlphaFoldDB" id="C1N279"/>
<dbReference type="PRINTS" id="PR00153">
    <property type="entry name" value="CSAPPISMRASE"/>
</dbReference>
<dbReference type="GO" id="GO:0005737">
    <property type="term" value="C:cytoplasm"/>
    <property type="evidence" value="ECO:0007669"/>
    <property type="project" value="TreeGrafter"/>
</dbReference>
<dbReference type="Pfam" id="PF00160">
    <property type="entry name" value="Pro_isomerase"/>
    <property type="match status" value="1"/>
</dbReference>
<dbReference type="CDD" id="cd01926">
    <property type="entry name" value="cyclophilin_ABH_like"/>
    <property type="match status" value="1"/>
</dbReference>
<dbReference type="PROSITE" id="PS00170">
    <property type="entry name" value="CSA_PPIASE_1"/>
    <property type="match status" value="1"/>
</dbReference>
<dbReference type="SUPFAM" id="SSF49764">
    <property type="entry name" value="HSP20-like chaperones"/>
    <property type="match status" value="1"/>
</dbReference>
<comment type="catalytic activity">
    <reaction evidence="4">
        <text>[protein]-peptidylproline (omega=180) = [protein]-peptidylproline (omega=0)</text>
        <dbReference type="Rhea" id="RHEA:16237"/>
        <dbReference type="Rhea" id="RHEA-COMP:10747"/>
        <dbReference type="Rhea" id="RHEA-COMP:10748"/>
        <dbReference type="ChEBI" id="CHEBI:83833"/>
        <dbReference type="ChEBI" id="CHEBI:83834"/>
        <dbReference type="EC" id="5.2.1.8"/>
    </reaction>
</comment>
<dbReference type="Gene3D" id="2.60.40.790">
    <property type="match status" value="1"/>
</dbReference>
<dbReference type="PROSITE" id="PS50072">
    <property type="entry name" value="CSA_PPIASE_2"/>
    <property type="match status" value="1"/>
</dbReference>
<dbReference type="GO" id="GO:0016018">
    <property type="term" value="F:cyclosporin A binding"/>
    <property type="evidence" value="ECO:0007669"/>
    <property type="project" value="TreeGrafter"/>
</dbReference>
<evidence type="ECO:0000256" key="1">
    <source>
        <dbReference type="ARBA" id="ARBA00007365"/>
    </source>
</evidence>
<dbReference type="EC" id="5.2.1.8" evidence="4"/>
<dbReference type="GO" id="GO:0006457">
    <property type="term" value="P:protein folding"/>
    <property type="evidence" value="ECO:0007669"/>
    <property type="project" value="InterPro"/>
</dbReference>
<dbReference type="GeneID" id="9687486"/>
<comment type="similarity">
    <text evidence="1 4">Belongs to the cyclophilin-type PPIase family.</text>
</comment>
<evidence type="ECO:0000313" key="7">
    <source>
        <dbReference type="Proteomes" id="UP000001876"/>
    </source>
</evidence>
<dbReference type="STRING" id="564608.C1N279"/>
<dbReference type="eggNOG" id="KOG0865">
    <property type="taxonomic scope" value="Eukaryota"/>
</dbReference>
<dbReference type="EMBL" id="GG663745">
    <property type="protein sequence ID" value="EEH53954.1"/>
    <property type="molecule type" value="Genomic_DNA"/>
</dbReference>
<dbReference type="PANTHER" id="PTHR11071">
    <property type="entry name" value="PEPTIDYL-PROLYL CIS-TRANS ISOMERASE"/>
    <property type="match status" value="1"/>
</dbReference>
<name>C1N279_MICPC</name>
<dbReference type="InterPro" id="IPR008978">
    <property type="entry name" value="HSP20-like_chaperone"/>
</dbReference>
<evidence type="ECO:0000259" key="5">
    <source>
        <dbReference type="PROSITE" id="PS50072"/>
    </source>
</evidence>
<organism evidence="7">
    <name type="scientific">Micromonas pusilla (strain CCMP1545)</name>
    <name type="common">Picoplanktonic green alga</name>
    <dbReference type="NCBI Taxonomy" id="564608"/>
    <lineage>
        <taxon>Eukaryota</taxon>
        <taxon>Viridiplantae</taxon>
        <taxon>Chlorophyta</taxon>
        <taxon>Mamiellophyceae</taxon>
        <taxon>Mamiellales</taxon>
        <taxon>Mamiellaceae</taxon>
        <taxon>Micromonas</taxon>
    </lineage>
</organism>
<evidence type="ECO:0000313" key="6">
    <source>
        <dbReference type="EMBL" id="EEH53954.1"/>
    </source>
</evidence>
<dbReference type="PANTHER" id="PTHR11071:SF561">
    <property type="entry name" value="PEPTIDYL-PROLYL CIS-TRANS ISOMERASE D-RELATED"/>
    <property type="match status" value="1"/>
</dbReference>
<dbReference type="InterPro" id="IPR002130">
    <property type="entry name" value="Cyclophilin-type_PPIase_dom"/>
</dbReference>
<proteinExistence type="inferred from homology"/>
<dbReference type="RefSeq" id="XP_003062242.1">
    <property type="nucleotide sequence ID" value="XM_003062196.1"/>
</dbReference>
<dbReference type="InterPro" id="IPR029000">
    <property type="entry name" value="Cyclophilin-like_dom_sf"/>
</dbReference>
<reference evidence="6 7" key="1">
    <citation type="journal article" date="2009" name="Science">
        <title>Green evolution and dynamic adaptations revealed by genomes of the marine picoeukaryotes Micromonas.</title>
        <authorList>
            <person name="Worden A.Z."/>
            <person name="Lee J.H."/>
            <person name="Mock T."/>
            <person name="Rouze P."/>
            <person name="Simmons M.P."/>
            <person name="Aerts A.L."/>
            <person name="Allen A.E."/>
            <person name="Cuvelier M.L."/>
            <person name="Derelle E."/>
            <person name="Everett M.V."/>
            <person name="Foulon E."/>
            <person name="Grimwood J."/>
            <person name="Gundlach H."/>
            <person name="Henrissat B."/>
            <person name="Napoli C."/>
            <person name="McDonald S.M."/>
            <person name="Parker M.S."/>
            <person name="Rombauts S."/>
            <person name="Salamov A."/>
            <person name="Von Dassow P."/>
            <person name="Badger J.H."/>
            <person name="Coutinho P.M."/>
            <person name="Demir E."/>
            <person name="Dubchak I."/>
            <person name="Gentemann C."/>
            <person name="Eikrem W."/>
            <person name="Gready J.E."/>
            <person name="John U."/>
            <person name="Lanier W."/>
            <person name="Lindquist E.A."/>
            <person name="Lucas S."/>
            <person name="Mayer K.F."/>
            <person name="Moreau H."/>
            <person name="Not F."/>
            <person name="Otillar R."/>
            <person name="Panaud O."/>
            <person name="Pangilinan J."/>
            <person name="Paulsen I."/>
            <person name="Piegu B."/>
            <person name="Poliakov A."/>
            <person name="Robbens S."/>
            <person name="Schmutz J."/>
            <person name="Toulza E."/>
            <person name="Wyss T."/>
            <person name="Zelensky A."/>
            <person name="Zhou K."/>
            <person name="Armbrust E.V."/>
            <person name="Bhattacharya D."/>
            <person name="Goodenough U.W."/>
            <person name="Van de Peer Y."/>
            <person name="Grigoriev I.V."/>
        </authorList>
    </citation>
    <scope>NUCLEOTIDE SEQUENCE [LARGE SCALE GENOMIC DNA]</scope>
    <source>
        <strain evidence="6 7">CCMP1545</strain>
    </source>
</reference>
<dbReference type="OrthoDB" id="193499at2759"/>
<gene>
    <name evidence="6" type="ORF">MICPUCDRAFT_20826</name>
</gene>
<dbReference type="OMA" id="FEVTANC"/>
<dbReference type="KEGG" id="mpp:MICPUCDRAFT_20826"/>
<comment type="function">
    <text evidence="4">PPIases accelerate the folding of proteins. It catalyzes the cis-trans isomerization of proline imidic peptide bonds in oligopeptides.</text>
</comment>
<sequence length="243" mass="26466">MNGKELSIGVRGHPKYFDKEALTNTCFVDDSYWEIDTNEKGLRVVRVVLKKCSPVPWEFLLKRDDVPPDVTFTDRCFFDVTADGEPLGRVTFGLYGNTTPKTCDNFKHLCLGDKGATADGKTPLAYKGSGFHRVIPHFMCQGGDFTNGDGTGGESIYGEKFDDENFKVKHTKPGLLSMANAGPGTNGSQFFITTSETPHLDGKHVVFGEVIEGYEDVVKAMEKFGSGGGKTSKTLVIADCGVL</sequence>
<accession>C1N279</accession>
<evidence type="ECO:0000256" key="4">
    <source>
        <dbReference type="RuleBase" id="RU363019"/>
    </source>
</evidence>
<keyword evidence="3 4" id="KW-0413">Isomerase</keyword>